<dbReference type="Proteomes" id="UP000275846">
    <property type="component" value="Unassembled WGS sequence"/>
</dbReference>
<dbReference type="AlphaFoldDB" id="A0A183T411"/>
<feature type="region of interest" description="Disordered" evidence="1">
    <location>
        <begin position="48"/>
        <end position="145"/>
    </location>
</feature>
<name>A0A183T411_SCHSO</name>
<proteinExistence type="predicted"/>
<organism evidence="4">
    <name type="scientific">Schistocephalus solidus</name>
    <name type="common">Tapeworm</name>
    <dbReference type="NCBI Taxonomy" id="70667"/>
    <lineage>
        <taxon>Eukaryota</taxon>
        <taxon>Metazoa</taxon>
        <taxon>Spiralia</taxon>
        <taxon>Lophotrochozoa</taxon>
        <taxon>Platyhelminthes</taxon>
        <taxon>Cestoda</taxon>
        <taxon>Eucestoda</taxon>
        <taxon>Diphyllobothriidea</taxon>
        <taxon>Diphyllobothriidae</taxon>
        <taxon>Schistocephalus</taxon>
    </lineage>
</organism>
<evidence type="ECO:0000313" key="4">
    <source>
        <dbReference type="WBParaSite" id="SSLN_0001163701-mRNA-1"/>
    </source>
</evidence>
<dbReference type="WBParaSite" id="SSLN_0001163701-mRNA-1">
    <property type="protein sequence ID" value="SSLN_0001163701-mRNA-1"/>
    <property type="gene ID" value="SSLN_0001163701"/>
</dbReference>
<protein>
    <submittedName>
        <fullName evidence="2 4">Uncharacterized protein</fullName>
    </submittedName>
</protein>
<feature type="compositionally biased region" description="Polar residues" evidence="1">
    <location>
        <begin position="135"/>
        <end position="144"/>
    </location>
</feature>
<feature type="region of interest" description="Disordered" evidence="1">
    <location>
        <begin position="1"/>
        <end position="34"/>
    </location>
</feature>
<evidence type="ECO:0000256" key="1">
    <source>
        <dbReference type="SAM" id="MobiDB-lite"/>
    </source>
</evidence>
<reference evidence="4" key="1">
    <citation type="submission" date="2016-06" db="UniProtKB">
        <authorList>
            <consortium name="WormBaseParasite"/>
        </authorList>
    </citation>
    <scope>IDENTIFICATION</scope>
</reference>
<reference evidence="2 3" key="2">
    <citation type="submission" date="2018-11" db="EMBL/GenBank/DDBJ databases">
        <authorList>
            <consortium name="Pathogen Informatics"/>
        </authorList>
    </citation>
    <scope>NUCLEOTIDE SEQUENCE [LARGE SCALE GENOMIC DNA]</scope>
    <source>
        <strain evidence="2 3">NST_G2</strain>
    </source>
</reference>
<feature type="compositionally biased region" description="Basic and acidic residues" evidence="1">
    <location>
        <begin position="104"/>
        <end position="117"/>
    </location>
</feature>
<evidence type="ECO:0000313" key="3">
    <source>
        <dbReference type="Proteomes" id="UP000275846"/>
    </source>
</evidence>
<feature type="compositionally biased region" description="Basic and acidic residues" evidence="1">
    <location>
        <begin position="72"/>
        <end position="81"/>
    </location>
</feature>
<feature type="region of interest" description="Disordered" evidence="1">
    <location>
        <begin position="213"/>
        <end position="237"/>
    </location>
</feature>
<evidence type="ECO:0000313" key="2">
    <source>
        <dbReference type="EMBL" id="VDL97594.1"/>
    </source>
</evidence>
<gene>
    <name evidence="2" type="ORF">SSLN_LOCUS11209</name>
</gene>
<accession>A0A183T411</accession>
<feature type="compositionally biased region" description="Polar residues" evidence="1">
    <location>
        <begin position="23"/>
        <end position="33"/>
    </location>
</feature>
<keyword evidence="3" id="KW-1185">Reference proteome</keyword>
<sequence>MMRSHNGSPKPAKPSDACIKSSGIETVSNSAPNSRCHIADAAVWSGDLDDLPEASAEAQPLPPQLPPQNTKGHSEDFHEATANKPGKLGGPRPEPTDLEEDSEDRVSNLRNQPDHRQQGQKGGLKVASVPDTHRQLSSSSNMPALSTHLLRANRPGRTSSDAMQQQSELQILHQILPTLLLPHYKQSDALKAMAPGSGGWRMLQWPPLTGTQLSPVAPRSKVIPSGQNPSNRHDRRAKTGEGLRCCMCLHTRNRITQKLEDVHAPDNNLTVETRWCQLRNVIQSTTLEVLRRARHQHQDWFEDNDAEIRNLLAVKNGLHKAYIDLWTDATKAAFFRCHCLLQKWLWEMQDNWMVRKAEEIQEYVDRNEIKNFFKAVKGIYGPYI</sequence>
<dbReference type="EMBL" id="UYSU01036367">
    <property type="protein sequence ID" value="VDL97594.1"/>
    <property type="molecule type" value="Genomic_DNA"/>
</dbReference>